<name>A0AA37GRL7_9PEZI</name>
<evidence type="ECO:0000313" key="3">
    <source>
        <dbReference type="Proteomes" id="UP001055172"/>
    </source>
</evidence>
<feature type="region of interest" description="Disordered" evidence="1">
    <location>
        <begin position="1"/>
        <end position="21"/>
    </location>
</feature>
<dbReference type="Proteomes" id="UP001055172">
    <property type="component" value="Unassembled WGS sequence"/>
</dbReference>
<gene>
    <name evidence="2" type="ORF">ColLi_08387</name>
</gene>
<feature type="region of interest" description="Disordered" evidence="1">
    <location>
        <begin position="80"/>
        <end position="118"/>
    </location>
</feature>
<evidence type="ECO:0000313" key="2">
    <source>
        <dbReference type="EMBL" id="GJC85549.1"/>
    </source>
</evidence>
<proteinExistence type="predicted"/>
<evidence type="ECO:0000256" key="1">
    <source>
        <dbReference type="SAM" id="MobiDB-lite"/>
    </source>
</evidence>
<reference evidence="2 3" key="1">
    <citation type="submission" date="2021-07" db="EMBL/GenBank/DDBJ databases">
        <title>Genome data of Colletotrichum spaethianum.</title>
        <authorList>
            <person name="Utami Y.D."/>
            <person name="Hiruma K."/>
        </authorList>
    </citation>
    <scope>NUCLEOTIDE SEQUENCE [LARGE SCALE GENOMIC DNA]</scope>
    <source>
        <strain evidence="2 3">MAFF 242679</strain>
    </source>
</reference>
<accession>A0AA37GRL7</accession>
<protein>
    <submittedName>
        <fullName evidence="2">Uncharacterized protein</fullName>
    </submittedName>
</protein>
<organism evidence="2 3">
    <name type="scientific">Colletotrichum liriopes</name>
    <dbReference type="NCBI Taxonomy" id="708192"/>
    <lineage>
        <taxon>Eukaryota</taxon>
        <taxon>Fungi</taxon>
        <taxon>Dikarya</taxon>
        <taxon>Ascomycota</taxon>
        <taxon>Pezizomycotina</taxon>
        <taxon>Sordariomycetes</taxon>
        <taxon>Hypocreomycetidae</taxon>
        <taxon>Glomerellales</taxon>
        <taxon>Glomerellaceae</taxon>
        <taxon>Colletotrichum</taxon>
        <taxon>Colletotrichum spaethianum species complex</taxon>
    </lineage>
</organism>
<dbReference type="EMBL" id="BPPX01000018">
    <property type="protein sequence ID" value="GJC85549.1"/>
    <property type="molecule type" value="Genomic_DNA"/>
</dbReference>
<sequence>MPSAKKPSMERRPAPVPDLVGNVKEEIPADIFDTNLFCPDMSQGMPRRALPPFTLTRTPLRPRTSAEILAELSRIDQTPEYIPTRPTTPTPNCRSQTPPVVKSSPESVGPSEFRTPESNRTVRRLRVIEMETSPASSGSKRSIDTEGDVCMRNGAWTSPEVARFHQREEIRAMVMQSVHDNFEFERGRFADEIREQLLATVGEDVKCLVHEDFEAALARALGRPEEGETVGVQLVRERLGRMSDEARMRVFCTPEMLDMLKKLAKLVDLEMRTEAWSLVEADEGWIG</sequence>
<keyword evidence="3" id="KW-1185">Reference proteome</keyword>
<dbReference type="AlphaFoldDB" id="A0AA37GRL7"/>
<comment type="caution">
    <text evidence="2">The sequence shown here is derived from an EMBL/GenBank/DDBJ whole genome shotgun (WGS) entry which is preliminary data.</text>
</comment>
<feature type="compositionally biased region" description="Low complexity" evidence="1">
    <location>
        <begin position="80"/>
        <end position="91"/>
    </location>
</feature>